<accession>A0A392QKE4</accession>
<reference evidence="2 3" key="1">
    <citation type="journal article" date="2018" name="Front. Plant Sci.">
        <title>Red Clover (Trifolium pratense) and Zigzag Clover (T. medium) - A Picture of Genomic Similarities and Differences.</title>
        <authorList>
            <person name="Dluhosova J."/>
            <person name="Istvanek J."/>
            <person name="Nedelnik J."/>
            <person name="Repkova J."/>
        </authorList>
    </citation>
    <scope>NUCLEOTIDE SEQUENCE [LARGE SCALE GENOMIC DNA]</scope>
    <source>
        <strain evidence="3">cv. 10/8</strain>
        <tissue evidence="2">Leaf</tissue>
    </source>
</reference>
<sequence>MNVLLYAPPLLLLMLKAMDISGVLLALAGAALVQVQ</sequence>
<keyword evidence="1" id="KW-0472">Membrane</keyword>
<evidence type="ECO:0000313" key="2">
    <source>
        <dbReference type="EMBL" id="MCI23765.1"/>
    </source>
</evidence>
<keyword evidence="2" id="KW-0808">Transferase</keyword>
<proteinExistence type="predicted"/>
<keyword evidence="1" id="KW-1133">Transmembrane helix</keyword>
<dbReference type="Proteomes" id="UP000265520">
    <property type="component" value="Unassembled WGS sequence"/>
</dbReference>
<dbReference type="EMBL" id="LXQA010137731">
    <property type="protein sequence ID" value="MCI23765.1"/>
    <property type="molecule type" value="Genomic_DNA"/>
</dbReference>
<keyword evidence="3" id="KW-1185">Reference proteome</keyword>
<dbReference type="AlphaFoldDB" id="A0A392QKE4"/>
<keyword evidence="2" id="KW-0328">Glycosyltransferase</keyword>
<organism evidence="2 3">
    <name type="scientific">Trifolium medium</name>
    <dbReference type="NCBI Taxonomy" id="97028"/>
    <lineage>
        <taxon>Eukaryota</taxon>
        <taxon>Viridiplantae</taxon>
        <taxon>Streptophyta</taxon>
        <taxon>Embryophyta</taxon>
        <taxon>Tracheophyta</taxon>
        <taxon>Spermatophyta</taxon>
        <taxon>Magnoliopsida</taxon>
        <taxon>eudicotyledons</taxon>
        <taxon>Gunneridae</taxon>
        <taxon>Pentapetalae</taxon>
        <taxon>rosids</taxon>
        <taxon>fabids</taxon>
        <taxon>Fabales</taxon>
        <taxon>Fabaceae</taxon>
        <taxon>Papilionoideae</taxon>
        <taxon>50 kb inversion clade</taxon>
        <taxon>NPAAA clade</taxon>
        <taxon>Hologalegina</taxon>
        <taxon>IRL clade</taxon>
        <taxon>Trifolieae</taxon>
        <taxon>Trifolium</taxon>
    </lineage>
</organism>
<comment type="caution">
    <text evidence="2">The sequence shown here is derived from an EMBL/GenBank/DDBJ whole genome shotgun (WGS) entry which is preliminary data.</text>
</comment>
<keyword evidence="1" id="KW-0812">Transmembrane</keyword>
<name>A0A392QKE4_9FABA</name>
<protein>
    <submittedName>
        <fullName evidence="2">Dol-P-Man:Man(5)GlcNAc(2)-PP-Dol alpha-13-mannosyltransferase</fullName>
    </submittedName>
</protein>
<feature type="transmembrane region" description="Helical" evidence="1">
    <location>
        <begin position="12"/>
        <end position="33"/>
    </location>
</feature>
<evidence type="ECO:0000313" key="3">
    <source>
        <dbReference type="Proteomes" id="UP000265520"/>
    </source>
</evidence>
<evidence type="ECO:0000256" key="1">
    <source>
        <dbReference type="SAM" id="Phobius"/>
    </source>
</evidence>
<dbReference type="GO" id="GO:0016757">
    <property type="term" value="F:glycosyltransferase activity"/>
    <property type="evidence" value="ECO:0007669"/>
    <property type="project" value="UniProtKB-KW"/>
</dbReference>